<dbReference type="Proteomes" id="UP000823889">
    <property type="component" value="Unassembled WGS sequence"/>
</dbReference>
<name>A0A9D2U9C2_9BURK</name>
<evidence type="ECO:0000256" key="3">
    <source>
        <dbReference type="ARBA" id="ARBA00022763"/>
    </source>
</evidence>
<comment type="caution">
    <text evidence="9">The sequence shown here is derived from an EMBL/GenBank/DDBJ whole genome shotgun (WGS) entry which is preliminary data.</text>
</comment>
<dbReference type="EMBL" id="DWUQ01000168">
    <property type="protein sequence ID" value="HJD44972.1"/>
    <property type="molecule type" value="Genomic_DNA"/>
</dbReference>
<evidence type="ECO:0000256" key="5">
    <source>
        <dbReference type="ARBA" id="ARBA00023204"/>
    </source>
</evidence>
<dbReference type="HAMAP" id="MF_00201">
    <property type="entry name" value="RecO"/>
    <property type="match status" value="1"/>
</dbReference>
<evidence type="ECO:0000313" key="9">
    <source>
        <dbReference type="EMBL" id="HJD44972.1"/>
    </source>
</evidence>
<dbReference type="AlphaFoldDB" id="A0A9D2U9C2"/>
<evidence type="ECO:0000256" key="4">
    <source>
        <dbReference type="ARBA" id="ARBA00023172"/>
    </source>
</evidence>
<sequence>MSKRRQRVQNEPAYVLHNSAWRETSLLLQVFTPHYGILPLVAKGAKRPYSALRSVLSVFQPLSLSWSGAGEIKTLTQADTRGIHALSGRTLMSAWYLNELLIRLVPREDPHEQLFATYARCLHALAQTPNQLPYRLREFEWVLLQETGYGLDQRTPDFNDPELEPYLRTLLRERIDEQLGRALRTREVLMDLRLYHG</sequence>
<dbReference type="GO" id="GO:0006310">
    <property type="term" value="P:DNA recombination"/>
    <property type="evidence" value="ECO:0007669"/>
    <property type="project" value="UniProtKB-UniRule"/>
</dbReference>
<dbReference type="NCBIfam" id="TIGR00613">
    <property type="entry name" value="reco"/>
    <property type="match status" value="1"/>
</dbReference>
<evidence type="ECO:0000256" key="7">
    <source>
        <dbReference type="HAMAP-Rule" id="MF_00201"/>
    </source>
</evidence>
<keyword evidence="3 7" id="KW-0227">DNA damage</keyword>
<dbReference type="SUPFAM" id="SSF57863">
    <property type="entry name" value="ArfGap/RecO-like zinc finger"/>
    <property type="match status" value="1"/>
</dbReference>
<feature type="domain" description="DNA replication/recombination mediator RecO N-terminal" evidence="8">
    <location>
        <begin position="10"/>
        <end position="80"/>
    </location>
</feature>
<dbReference type="InterPro" id="IPR012340">
    <property type="entry name" value="NA-bd_OB-fold"/>
</dbReference>
<dbReference type="Pfam" id="PF11967">
    <property type="entry name" value="RecO_N"/>
    <property type="match status" value="1"/>
</dbReference>
<dbReference type="Pfam" id="PF02565">
    <property type="entry name" value="RecO_C"/>
    <property type="match status" value="1"/>
</dbReference>
<evidence type="ECO:0000313" key="10">
    <source>
        <dbReference type="Proteomes" id="UP000823889"/>
    </source>
</evidence>
<dbReference type="InterPro" id="IPR022572">
    <property type="entry name" value="DNA_rep/recomb_RecO_N"/>
</dbReference>
<evidence type="ECO:0000256" key="2">
    <source>
        <dbReference type="ARBA" id="ARBA00021310"/>
    </source>
</evidence>
<comment type="function">
    <text evidence="7">Involved in DNA repair and RecF pathway recombination.</text>
</comment>
<keyword evidence="5 7" id="KW-0234">DNA repair</keyword>
<dbReference type="Gene3D" id="2.40.50.140">
    <property type="entry name" value="Nucleic acid-binding proteins"/>
    <property type="match status" value="1"/>
</dbReference>
<dbReference type="InterPro" id="IPR037278">
    <property type="entry name" value="ARFGAP/RecO"/>
</dbReference>
<organism evidence="9 10">
    <name type="scientific">Candidatus Paenalcaligenes intestinipullorum</name>
    <dbReference type="NCBI Taxonomy" id="2838718"/>
    <lineage>
        <taxon>Bacteria</taxon>
        <taxon>Pseudomonadati</taxon>
        <taxon>Pseudomonadota</taxon>
        <taxon>Betaproteobacteria</taxon>
        <taxon>Burkholderiales</taxon>
        <taxon>Alcaligenaceae</taxon>
        <taxon>Paenalcaligenes</taxon>
    </lineage>
</organism>
<dbReference type="InterPro" id="IPR042242">
    <property type="entry name" value="RecO_C"/>
</dbReference>
<dbReference type="SUPFAM" id="SSF50249">
    <property type="entry name" value="Nucleic acid-binding proteins"/>
    <property type="match status" value="1"/>
</dbReference>
<evidence type="ECO:0000256" key="6">
    <source>
        <dbReference type="ARBA" id="ARBA00033409"/>
    </source>
</evidence>
<evidence type="ECO:0000259" key="8">
    <source>
        <dbReference type="Pfam" id="PF11967"/>
    </source>
</evidence>
<protein>
    <recommendedName>
        <fullName evidence="2 7">DNA repair protein RecO</fullName>
    </recommendedName>
    <alternativeName>
        <fullName evidence="6 7">Recombination protein O</fullName>
    </alternativeName>
</protein>
<gene>
    <name evidence="7 9" type="primary">recO</name>
    <name evidence="9" type="ORF">H9906_08120</name>
</gene>
<comment type="similarity">
    <text evidence="1 7">Belongs to the RecO family.</text>
</comment>
<proteinExistence type="inferred from homology"/>
<dbReference type="PANTHER" id="PTHR33991">
    <property type="entry name" value="DNA REPAIR PROTEIN RECO"/>
    <property type="match status" value="1"/>
</dbReference>
<dbReference type="GO" id="GO:0043590">
    <property type="term" value="C:bacterial nucleoid"/>
    <property type="evidence" value="ECO:0007669"/>
    <property type="project" value="TreeGrafter"/>
</dbReference>
<dbReference type="GO" id="GO:0006302">
    <property type="term" value="P:double-strand break repair"/>
    <property type="evidence" value="ECO:0007669"/>
    <property type="project" value="TreeGrafter"/>
</dbReference>
<dbReference type="InterPro" id="IPR003717">
    <property type="entry name" value="RecO"/>
</dbReference>
<keyword evidence="4 7" id="KW-0233">DNA recombination</keyword>
<reference evidence="9" key="2">
    <citation type="submission" date="2021-04" db="EMBL/GenBank/DDBJ databases">
        <authorList>
            <person name="Gilroy R."/>
        </authorList>
    </citation>
    <scope>NUCLEOTIDE SEQUENCE</scope>
    <source>
        <strain evidence="9">9264</strain>
    </source>
</reference>
<dbReference type="PANTHER" id="PTHR33991:SF1">
    <property type="entry name" value="DNA REPAIR PROTEIN RECO"/>
    <property type="match status" value="1"/>
</dbReference>
<dbReference type="Gene3D" id="1.20.1440.120">
    <property type="entry name" value="Recombination protein O, C-terminal domain"/>
    <property type="match status" value="1"/>
</dbReference>
<reference evidence="9" key="1">
    <citation type="journal article" date="2021" name="PeerJ">
        <title>Extensive microbial diversity within the chicken gut microbiome revealed by metagenomics and culture.</title>
        <authorList>
            <person name="Gilroy R."/>
            <person name="Ravi A."/>
            <person name="Getino M."/>
            <person name="Pursley I."/>
            <person name="Horton D.L."/>
            <person name="Alikhan N.F."/>
            <person name="Baker D."/>
            <person name="Gharbi K."/>
            <person name="Hall N."/>
            <person name="Watson M."/>
            <person name="Adriaenssens E.M."/>
            <person name="Foster-Nyarko E."/>
            <person name="Jarju S."/>
            <person name="Secka A."/>
            <person name="Antonio M."/>
            <person name="Oren A."/>
            <person name="Chaudhuri R.R."/>
            <person name="La Ragione R."/>
            <person name="Hildebrand F."/>
            <person name="Pallen M.J."/>
        </authorList>
    </citation>
    <scope>NUCLEOTIDE SEQUENCE</scope>
    <source>
        <strain evidence="9">9264</strain>
    </source>
</reference>
<evidence type="ECO:0000256" key="1">
    <source>
        <dbReference type="ARBA" id="ARBA00007452"/>
    </source>
</evidence>
<accession>A0A9D2U9C2</accession>